<accession>A0A7J7P3I3</accession>
<evidence type="ECO:0000313" key="2">
    <source>
        <dbReference type="EMBL" id="KAF6173900.1"/>
    </source>
</evidence>
<protein>
    <submittedName>
        <fullName evidence="2">Uncharacterized protein</fullName>
    </submittedName>
</protein>
<comment type="caution">
    <text evidence="2">The sequence shown here is derived from an EMBL/GenBank/DDBJ whole genome shotgun (WGS) entry which is preliminary data.</text>
</comment>
<name>A0A7J7P3I3_9MAGN</name>
<feature type="compositionally biased region" description="Basic residues" evidence="1">
    <location>
        <begin position="92"/>
        <end position="103"/>
    </location>
</feature>
<gene>
    <name evidence="2" type="ORF">GIB67_039851</name>
</gene>
<dbReference type="Proteomes" id="UP000541444">
    <property type="component" value="Unassembled WGS sequence"/>
</dbReference>
<evidence type="ECO:0000313" key="3">
    <source>
        <dbReference type="Proteomes" id="UP000541444"/>
    </source>
</evidence>
<dbReference type="EMBL" id="JACGCM010000309">
    <property type="protein sequence ID" value="KAF6173900.1"/>
    <property type="molecule type" value="Genomic_DNA"/>
</dbReference>
<feature type="compositionally biased region" description="Basic and acidic residues" evidence="1">
    <location>
        <begin position="67"/>
        <end position="81"/>
    </location>
</feature>
<dbReference type="AlphaFoldDB" id="A0A7J7P3I3"/>
<organism evidence="2 3">
    <name type="scientific">Kingdonia uniflora</name>
    <dbReference type="NCBI Taxonomy" id="39325"/>
    <lineage>
        <taxon>Eukaryota</taxon>
        <taxon>Viridiplantae</taxon>
        <taxon>Streptophyta</taxon>
        <taxon>Embryophyta</taxon>
        <taxon>Tracheophyta</taxon>
        <taxon>Spermatophyta</taxon>
        <taxon>Magnoliopsida</taxon>
        <taxon>Ranunculales</taxon>
        <taxon>Circaeasteraceae</taxon>
        <taxon>Kingdonia</taxon>
    </lineage>
</organism>
<proteinExistence type="predicted"/>
<evidence type="ECO:0000256" key="1">
    <source>
        <dbReference type="SAM" id="MobiDB-lite"/>
    </source>
</evidence>
<feature type="region of interest" description="Disordered" evidence="1">
    <location>
        <begin position="67"/>
        <end position="103"/>
    </location>
</feature>
<sequence length="197" mass="22586">MDLWEIERSFTRAPSNEQSKVPTYGVMAKDHEGRSCSFEQLPIPGRIGDFPSIKVSTEAHQRGVVKEQVQKAEEPENHPEELAPEAVNYTKNQKKRIRKKNNKRRLTKERVWIRELSDEMPSASEGTPTSPITDLDKAHKLLKEMVLIKLQSALKWADMVDDTERDNALHAQEENWQQPGRDKKSKKVAKKENMGSG</sequence>
<reference evidence="2 3" key="1">
    <citation type="journal article" date="2020" name="IScience">
        <title>Genome Sequencing of the Endangered Kingdonia uniflora (Circaeasteraceae, Ranunculales) Reveals Potential Mechanisms of Evolutionary Specialization.</title>
        <authorList>
            <person name="Sun Y."/>
            <person name="Deng T."/>
            <person name="Zhang A."/>
            <person name="Moore M.J."/>
            <person name="Landis J.B."/>
            <person name="Lin N."/>
            <person name="Zhang H."/>
            <person name="Zhang X."/>
            <person name="Huang J."/>
            <person name="Zhang X."/>
            <person name="Sun H."/>
            <person name="Wang H."/>
        </authorList>
    </citation>
    <scope>NUCLEOTIDE SEQUENCE [LARGE SCALE GENOMIC DNA]</scope>
    <source>
        <strain evidence="2">TB1705</strain>
        <tissue evidence="2">Leaf</tissue>
    </source>
</reference>
<feature type="region of interest" description="Disordered" evidence="1">
    <location>
        <begin position="171"/>
        <end position="197"/>
    </location>
</feature>
<keyword evidence="3" id="KW-1185">Reference proteome</keyword>